<name>A0A2Y9BKA4_9FIRM</name>
<gene>
    <name evidence="1" type="ORF">A8806_1211</name>
</gene>
<comment type="caution">
    <text evidence="1">The sequence shown here is derived from an EMBL/GenBank/DDBJ whole genome shotgun (WGS) entry which is preliminary data.</text>
</comment>
<keyword evidence="2" id="KW-1185">Reference proteome</keyword>
<evidence type="ECO:0000313" key="1">
    <source>
        <dbReference type="EMBL" id="PWJ20685.1"/>
    </source>
</evidence>
<organism evidence="1 2">
    <name type="scientific">Faecalicatena orotica</name>
    <dbReference type="NCBI Taxonomy" id="1544"/>
    <lineage>
        <taxon>Bacteria</taxon>
        <taxon>Bacillati</taxon>
        <taxon>Bacillota</taxon>
        <taxon>Clostridia</taxon>
        <taxon>Lachnospirales</taxon>
        <taxon>Lachnospiraceae</taxon>
        <taxon>Faecalicatena</taxon>
    </lineage>
</organism>
<dbReference type="EMBL" id="QGDL01000021">
    <property type="protein sequence ID" value="PWJ20685.1"/>
    <property type="molecule type" value="Genomic_DNA"/>
</dbReference>
<sequence>MRVTTSKSKNSESFYITKSYTNAQGKSTSKTIRKLGTLAELSKRLGTDRDGVMAWAEEEARLETLKYK</sequence>
<dbReference type="AlphaFoldDB" id="A0A2Y9BKA4"/>
<reference evidence="1 2" key="1">
    <citation type="submission" date="2018-05" db="EMBL/GenBank/DDBJ databases">
        <title>The Hungate 1000. A catalogue of reference genomes from the rumen microbiome.</title>
        <authorList>
            <person name="Kelly W."/>
        </authorList>
    </citation>
    <scope>NUCLEOTIDE SEQUENCE [LARGE SCALE GENOMIC DNA]</scope>
    <source>
        <strain evidence="1 2">NLAE-zl-C242</strain>
    </source>
</reference>
<protein>
    <submittedName>
        <fullName evidence="1">Uncharacterized protein</fullName>
    </submittedName>
</protein>
<proteinExistence type="predicted"/>
<evidence type="ECO:0000313" key="2">
    <source>
        <dbReference type="Proteomes" id="UP000245845"/>
    </source>
</evidence>
<feature type="non-terminal residue" evidence="1">
    <location>
        <position position="68"/>
    </location>
</feature>
<dbReference type="Proteomes" id="UP000245845">
    <property type="component" value="Unassembled WGS sequence"/>
</dbReference>
<accession>A0A2Y9BKA4</accession>